<dbReference type="Pfam" id="PF01965">
    <property type="entry name" value="DJ-1_PfpI"/>
    <property type="match status" value="1"/>
</dbReference>
<evidence type="ECO:0000313" key="3">
    <source>
        <dbReference type="EMBL" id="MBA2113791.1"/>
    </source>
</evidence>
<evidence type="ECO:0000256" key="1">
    <source>
        <dbReference type="ARBA" id="ARBA00008542"/>
    </source>
</evidence>
<feature type="domain" description="DJ-1/PfpI" evidence="2">
    <location>
        <begin position="4"/>
        <end position="178"/>
    </location>
</feature>
<dbReference type="PROSITE" id="PS51276">
    <property type="entry name" value="PEPTIDASE_C56_PFPI"/>
    <property type="match status" value="1"/>
</dbReference>
<dbReference type="InterPro" id="IPR006286">
    <property type="entry name" value="C56_PfpI-like"/>
</dbReference>
<dbReference type="InterPro" id="IPR029062">
    <property type="entry name" value="Class_I_gatase-like"/>
</dbReference>
<dbReference type="InterPro" id="IPR002818">
    <property type="entry name" value="DJ-1/PfpI"/>
</dbReference>
<comment type="similarity">
    <text evidence="1">Belongs to the peptidase C56 family.</text>
</comment>
<gene>
    <name evidence="3" type="ORF">HOV93_09430</name>
</gene>
<dbReference type="EMBL" id="JABRWO010000002">
    <property type="protein sequence ID" value="MBA2113791.1"/>
    <property type="molecule type" value="Genomic_DNA"/>
</dbReference>
<accession>A0A7V8V2R5</accession>
<sequence length="201" mass="22661">MPHSVLLPIGDGTEMMDTLYPVFRLSEELFEVVVAGPEARTYHGVMHEIPPMENIPWDITREQPSYHIRATEAFRDIDPTNYDGLFLSGGRAPEYLRYDQDLLRIIKHFFDNGKPVAMVCHGVELAAAAGCLQDRRATTVAKCALDITQFGGVYTDEPCVIDDNLISCRTWHDYALMFKPFLKSLQKQQAMGNGSNQQVHA</sequence>
<dbReference type="Proteomes" id="UP000551616">
    <property type="component" value="Unassembled WGS sequence"/>
</dbReference>
<keyword evidence="4" id="KW-1185">Reference proteome</keyword>
<evidence type="ECO:0000259" key="2">
    <source>
        <dbReference type="Pfam" id="PF01965"/>
    </source>
</evidence>
<dbReference type="RefSeq" id="WP_207395275.1">
    <property type="nucleotide sequence ID" value="NZ_JABRWO010000002.1"/>
</dbReference>
<dbReference type="Gene3D" id="3.40.50.880">
    <property type="match status" value="1"/>
</dbReference>
<proteinExistence type="inferred from homology"/>
<dbReference type="PANTHER" id="PTHR42733:SF2">
    <property type="entry name" value="DJ-1_THIJ_PFPI FAMILY PROTEIN"/>
    <property type="match status" value="1"/>
</dbReference>
<name>A0A7V8V2R5_9BACT</name>
<evidence type="ECO:0000313" key="4">
    <source>
        <dbReference type="Proteomes" id="UP000551616"/>
    </source>
</evidence>
<reference evidence="3 4" key="1">
    <citation type="submission" date="2020-05" db="EMBL/GenBank/DDBJ databases">
        <title>Bremerella alba sp. nov., a novel planctomycete isolated from the surface of the macroalga Fucus spiralis.</title>
        <authorList>
            <person name="Godinho O."/>
            <person name="Botelho R."/>
            <person name="Albuquerque L."/>
            <person name="Wiegand S."/>
            <person name="Da Costa M.S."/>
            <person name="Lobo-Da-Cunha A."/>
            <person name="Jogler C."/>
            <person name="Lage O.M."/>
        </authorList>
    </citation>
    <scope>NUCLEOTIDE SEQUENCE [LARGE SCALE GENOMIC DNA]</scope>
    <source>
        <strain evidence="3 4">FF15</strain>
    </source>
</reference>
<dbReference type="SUPFAM" id="SSF52317">
    <property type="entry name" value="Class I glutamine amidotransferase-like"/>
    <property type="match status" value="1"/>
</dbReference>
<organism evidence="3 4">
    <name type="scientific">Bremerella alba</name>
    <dbReference type="NCBI Taxonomy" id="980252"/>
    <lineage>
        <taxon>Bacteria</taxon>
        <taxon>Pseudomonadati</taxon>
        <taxon>Planctomycetota</taxon>
        <taxon>Planctomycetia</taxon>
        <taxon>Pirellulales</taxon>
        <taxon>Pirellulaceae</taxon>
        <taxon>Bremerella</taxon>
    </lineage>
</organism>
<dbReference type="AlphaFoldDB" id="A0A7V8V2R5"/>
<dbReference type="PANTHER" id="PTHR42733">
    <property type="entry name" value="DJ-1 PROTEIN"/>
    <property type="match status" value="1"/>
</dbReference>
<comment type="caution">
    <text evidence="3">The sequence shown here is derived from an EMBL/GenBank/DDBJ whole genome shotgun (WGS) entry which is preliminary data.</text>
</comment>
<protein>
    <recommendedName>
        <fullName evidence="2">DJ-1/PfpI domain-containing protein</fullName>
    </recommendedName>
</protein>